<keyword evidence="1" id="KW-1133">Transmembrane helix</keyword>
<name>A0A140L9F1_9FIRM</name>
<dbReference type="Proteomes" id="UP000070456">
    <property type="component" value="Unassembled WGS sequence"/>
</dbReference>
<gene>
    <name evidence="2" type="ORF">AN619_07060</name>
</gene>
<dbReference type="AlphaFoldDB" id="A0A140L9F1"/>
<evidence type="ECO:0000256" key="1">
    <source>
        <dbReference type="SAM" id="Phobius"/>
    </source>
</evidence>
<sequence>MTKPKSQGFMKIVLLCFQPEILLIAIGFFVQLYVYASHVGKKQKIEFSVEKKIDLTTAKTKFHTINSI</sequence>
<dbReference type="EMBL" id="LOEE01000019">
    <property type="protein sequence ID" value="KXG77176.1"/>
    <property type="molecule type" value="Genomic_DNA"/>
</dbReference>
<feature type="transmembrane region" description="Helical" evidence="1">
    <location>
        <begin position="12"/>
        <end position="36"/>
    </location>
</feature>
<reference evidence="2 3" key="1">
    <citation type="submission" date="2015-12" db="EMBL/GenBank/DDBJ databases">
        <title>Draft genome sequence of the thermoanaerobe Thermotalea metallivorans, an isolate from the runoff channel of the Great Artesian Basin, Australia.</title>
        <authorList>
            <person name="Patel B.K."/>
        </authorList>
    </citation>
    <scope>NUCLEOTIDE SEQUENCE [LARGE SCALE GENOMIC DNA]</scope>
    <source>
        <strain evidence="2 3">B2-1</strain>
    </source>
</reference>
<comment type="caution">
    <text evidence="2">The sequence shown here is derived from an EMBL/GenBank/DDBJ whole genome shotgun (WGS) entry which is preliminary data.</text>
</comment>
<keyword evidence="3" id="KW-1185">Reference proteome</keyword>
<protein>
    <submittedName>
        <fullName evidence="2">Uncharacterized protein</fullName>
    </submittedName>
</protein>
<organism evidence="2 3">
    <name type="scientific">Thermotalea metallivorans</name>
    <dbReference type="NCBI Taxonomy" id="520762"/>
    <lineage>
        <taxon>Bacteria</taxon>
        <taxon>Bacillati</taxon>
        <taxon>Bacillota</taxon>
        <taxon>Clostridia</taxon>
        <taxon>Peptostreptococcales</taxon>
        <taxon>Thermotaleaceae</taxon>
        <taxon>Thermotalea</taxon>
    </lineage>
</organism>
<keyword evidence="1" id="KW-0812">Transmembrane</keyword>
<accession>A0A140L9F1</accession>
<proteinExistence type="predicted"/>
<keyword evidence="1" id="KW-0472">Membrane</keyword>
<evidence type="ECO:0000313" key="3">
    <source>
        <dbReference type="Proteomes" id="UP000070456"/>
    </source>
</evidence>
<dbReference type="STRING" id="520762.AN619_07060"/>
<evidence type="ECO:0000313" key="2">
    <source>
        <dbReference type="EMBL" id="KXG77176.1"/>
    </source>
</evidence>